<gene>
    <name evidence="1" type="ORF">FA95DRAFT_1577095</name>
</gene>
<dbReference type="Proteomes" id="UP000814033">
    <property type="component" value="Unassembled WGS sequence"/>
</dbReference>
<proteinExistence type="predicted"/>
<accession>A0ACB8R9E2</accession>
<organism evidence="1 2">
    <name type="scientific">Auriscalpium vulgare</name>
    <dbReference type="NCBI Taxonomy" id="40419"/>
    <lineage>
        <taxon>Eukaryota</taxon>
        <taxon>Fungi</taxon>
        <taxon>Dikarya</taxon>
        <taxon>Basidiomycota</taxon>
        <taxon>Agaricomycotina</taxon>
        <taxon>Agaricomycetes</taxon>
        <taxon>Russulales</taxon>
        <taxon>Auriscalpiaceae</taxon>
        <taxon>Auriscalpium</taxon>
    </lineage>
</organism>
<sequence length="416" mass="45210">MAARVRPADSAFSTHIRFKSHAHDTHTAVDGAQHVPHPPAPNTSANADQPVPHHPASHATDNAPESSQSAHDEPTPTLPMHYRHPARPMSPAIHDRTPVRSPAPSSHTEQSSPPAGVTEPHSPAPSSHTEQSSPLVGVAHVPINVDQPDHPTPEPRTRMPSKEDDNDGMLIVKPSRVRIALPPDIFKLVNEPDHVSDWRRRSPSPILYNSGGRASTSRLAQASEEEPARKRLRVESKRTDDVAVVPNYGGEVGAWGRWGRTTWAFELDTHGFIYLKEDISMLAERRCDKTHPVSADPTTSSNQNDDWSPICPATLIATRTVRTKLSQSAGISKPSPWPAAGMSKLGTSGRDSSDIIHDAGPAESTTSLRTCSNGKQRCQIVDNEWVLTMTRPGLTSTSKTMWEIMVVVCGGESKKA</sequence>
<evidence type="ECO:0000313" key="2">
    <source>
        <dbReference type="Proteomes" id="UP000814033"/>
    </source>
</evidence>
<reference evidence="1" key="1">
    <citation type="submission" date="2021-02" db="EMBL/GenBank/DDBJ databases">
        <authorList>
            <consortium name="DOE Joint Genome Institute"/>
            <person name="Ahrendt S."/>
            <person name="Looney B.P."/>
            <person name="Miyauchi S."/>
            <person name="Morin E."/>
            <person name="Drula E."/>
            <person name="Courty P.E."/>
            <person name="Chicoki N."/>
            <person name="Fauchery L."/>
            <person name="Kohler A."/>
            <person name="Kuo A."/>
            <person name="Labutti K."/>
            <person name="Pangilinan J."/>
            <person name="Lipzen A."/>
            <person name="Riley R."/>
            <person name="Andreopoulos W."/>
            <person name="He G."/>
            <person name="Johnson J."/>
            <person name="Barry K.W."/>
            <person name="Grigoriev I.V."/>
            <person name="Nagy L."/>
            <person name="Hibbett D."/>
            <person name="Henrissat B."/>
            <person name="Matheny P.B."/>
            <person name="Labbe J."/>
            <person name="Martin F."/>
        </authorList>
    </citation>
    <scope>NUCLEOTIDE SEQUENCE</scope>
    <source>
        <strain evidence="1">FP105234-sp</strain>
    </source>
</reference>
<protein>
    <submittedName>
        <fullName evidence="1">Uncharacterized protein</fullName>
    </submittedName>
</protein>
<keyword evidence="2" id="KW-1185">Reference proteome</keyword>
<evidence type="ECO:0000313" key="1">
    <source>
        <dbReference type="EMBL" id="KAI0040236.1"/>
    </source>
</evidence>
<reference evidence="1" key="2">
    <citation type="journal article" date="2022" name="New Phytol.">
        <title>Evolutionary transition to the ectomycorrhizal habit in the genomes of a hyperdiverse lineage of mushroom-forming fungi.</title>
        <authorList>
            <person name="Looney B."/>
            <person name="Miyauchi S."/>
            <person name="Morin E."/>
            <person name="Drula E."/>
            <person name="Courty P.E."/>
            <person name="Kohler A."/>
            <person name="Kuo A."/>
            <person name="LaButti K."/>
            <person name="Pangilinan J."/>
            <person name="Lipzen A."/>
            <person name="Riley R."/>
            <person name="Andreopoulos W."/>
            <person name="He G."/>
            <person name="Johnson J."/>
            <person name="Nolan M."/>
            <person name="Tritt A."/>
            <person name="Barry K.W."/>
            <person name="Grigoriev I.V."/>
            <person name="Nagy L.G."/>
            <person name="Hibbett D."/>
            <person name="Henrissat B."/>
            <person name="Matheny P.B."/>
            <person name="Labbe J."/>
            <person name="Martin F.M."/>
        </authorList>
    </citation>
    <scope>NUCLEOTIDE SEQUENCE</scope>
    <source>
        <strain evidence="1">FP105234-sp</strain>
    </source>
</reference>
<name>A0ACB8R9E2_9AGAM</name>
<dbReference type="EMBL" id="MU276215">
    <property type="protein sequence ID" value="KAI0040236.1"/>
    <property type="molecule type" value="Genomic_DNA"/>
</dbReference>
<comment type="caution">
    <text evidence="1">The sequence shown here is derived from an EMBL/GenBank/DDBJ whole genome shotgun (WGS) entry which is preliminary data.</text>
</comment>